<dbReference type="EMBL" id="BNBE01000003">
    <property type="protein sequence ID" value="GHG15151.1"/>
    <property type="molecule type" value="Genomic_DNA"/>
</dbReference>
<protein>
    <recommendedName>
        <fullName evidence="1">DUF6919 domain-containing protein</fullName>
    </recommendedName>
</protein>
<reference evidence="2" key="1">
    <citation type="journal article" date="2014" name="Int. J. Syst. Evol. Microbiol.">
        <title>Complete genome sequence of Corynebacterium casei LMG S-19264T (=DSM 44701T), isolated from a smear-ripened cheese.</title>
        <authorList>
            <consortium name="US DOE Joint Genome Institute (JGI-PGF)"/>
            <person name="Walter F."/>
            <person name="Albersmeier A."/>
            <person name="Kalinowski J."/>
            <person name="Ruckert C."/>
        </authorList>
    </citation>
    <scope>NUCLEOTIDE SEQUENCE</scope>
    <source>
        <strain evidence="2">JCM 4122</strain>
    </source>
</reference>
<organism evidence="2 3">
    <name type="scientific">Streptomyces filamentosus</name>
    <name type="common">Streptomyces roseosporus</name>
    <dbReference type="NCBI Taxonomy" id="67294"/>
    <lineage>
        <taxon>Bacteria</taxon>
        <taxon>Bacillati</taxon>
        <taxon>Actinomycetota</taxon>
        <taxon>Actinomycetes</taxon>
        <taxon>Kitasatosporales</taxon>
        <taxon>Streptomycetaceae</taxon>
        <taxon>Streptomyces</taxon>
    </lineage>
</organism>
<reference evidence="2" key="2">
    <citation type="submission" date="2020-09" db="EMBL/GenBank/DDBJ databases">
        <authorList>
            <person name="Sun Q."/>
            <person name="Ohkuma M."/>
        </authorList>
    </citation>
    <scope>NUCLEOTIDE SEQUENCE</scope>
    <source>
        <strain evidence="2">JCM 4122</strain>
    </source>
</reference>
<dbReference type="InterPro" id="IPR054212">
    <property type="entry name" value="DUF6919"/>
</dbReference>
<evidence type="ECO:0000313" key="3">
    <source>
        <dbReference type="Proteomes" id="UP000632849"/>
    </source>
</evidence>
<dbReference type="Pfam" id="PF21897">
    <property type="entry name" value="DUF6919"/>
    <property type="match status" value="1"/>
</dbReference>
<keyword evidence="3" id="KW-1185">Reference proteome</keyword>
<evidence type="ECO:0000259" key="1">
    <source>
        <dbReference type="Pfam" id="PF21897"/>
    </source>
</evidence>
<sequence length="188" mass="20941">MAVVLMGNVWRDARTIADLGQNMAGWLEGRISARPGYLDSRPDSETLHLVPSLVVLNRGGIVTVDSQPGLAGRGYDGAHWRQKAYVETFIDDRGPLLKRAMRAAESAGLGVIRNNRVPAVPVPFTDRDGQPITGITVKYPRNQLAREWEGIGRQAFRELRSHGVHLTFYDPVWGRDDRLWSVLMGAVR</sequence>
<feature type="domain" description="DUF6919" evidence="1">
    <location>
        <begin position="8"/>
        <end position="186"/>
    </location>
</feature>
<evidence type="ECO:0000313" key="2">
    <source>
        <dbReference type="EMBL" id="GHG15151.1"/>
    </source>
</evidence>
<name>A0A919EQD2_STRFL</name>
<dbReference type="AlphaFoldDB" id="A0A919EQD2"/>
<gene>
    <name evidence="2" type="ORF">GCM10017667_55810</name>
</gene>
<proteinExistence type="predicted"/>
<dbReference type="Proteomes" id="UP000632849">
    <property type="component" value="Unassembled WGS sequence"/>
</dbReference>
<accession>A0A919EQD2</accession>
<comment type="caution">
    <text evidence="2">The sequence shown here is derived from an EMBL/GenBank/DDBJ whole genome shotgun (WGS) entry which is preliminary data.</text>
</comment>